<keyword evidence="1" id="KW-0614">Plasmid</keyword>
<dbReference type="RefSeq" id="WP_049594351.1">
    <property type="nucleotide sequence ID" value="NZ_CP015755.1"/>
</dbReference>
<dbReference type="AlphaFoldDB" id="A0A220SUS7"/>
<protein>
    <submittedName>
        <fullName evidence="1">Uncharacterized protein</fullName>
    </submittedName>
</protein>
<evidence type="ECO:0000313" key="1">
    <source>
        <dbReference type="EMBL" id="ASK37242.1"/>
    </source>
</evidence>
<organism evidence="1">
    <name type="scientific">Klebsiella pneumoniae</name>
    <dbReference type="NCBI Taxonomy" id="573"/>
    <lineage>
        <taxon>Bacteria</taxon>
        <taxon>Pseudomonadati</taxon>
        <taxon>Pseudomonadota</taxon>
        <taxon>Gammaproteobacteria</taxon>
        <taxon>Enterobacterales</taxon>
        <taxon>Enterobacteriaceae</taxon>
        <taxon>Klebsiella/Raoultella group</taxon>
        <taxon>Klebsiella</taxon>
        <taxon>Klebsiella pneumoniae complex</taxon>
    </lineage>
</organism>
<sequence>MNYIATVNTPAHGTISVTYSDIEKNILGAWREEETIQLSGKEKQQIANDIICNRRFTRVFEKAYVTTSGFGVFIFPVRSGRFCQSKLIELATQIAVWIKTESEFDFTDQEATAQSVRIADNALKCKNVIYEAGIDSWKVTCGEFVKEMHASNRIHILAGK</sequence>
<dbReference type="EMBL" id="MF144193">
    <property type="protein sequence ID" value="ASK37242.1"/>
    <property type="molecule type" value="Genomic_DNA"/>
</dbReference>
<geneLocation type="plasmid" evidence="1">
    <name>p205880-NR1</name>
</geneLocation>
<reference evidence="1" key="1">
    <citation type="submission" date="2017-05" db="EMBL/GenBank/DDBJ databases">
        <title>Complete sequence of plasmid p205880-NR1.</title>
        <authorList>
            <person name="Wang S."/>
            <person name="Zhou D."/>
        </authorList>
    </citation>
    <scope>NUCLEOTIDE SEQUENCE</scope>
    <source>
        <strain evidence="1">205880</strain>
        <plasmid evidence="1">p205880-NR1</plasmid>
    </source>
</reference>
<accession>A0A220SUS7</accession>
<proteinExistence type="predicted"/>
<name>A0A220SUS7_KLEPN</name>